<organism evidence="7 8">
    <name type="scientific">Solirubrobacter phytolaccae</name>
    <dbReference type="NCBI Taxonomy" id="1404360"/>
    <lineage>
        <taxon>Bacteria</taxon>
        <taxon>Bacillati</taxon>
        <taxon>Actinomycetota</taxon>
        <taxon>Thermoleophilia</taxon>
        <taxon>Solirubrobacterales</taxon>
        <taxon>Solirubrobacteraceae</taxon>
        <taxon>Solirubrobacter</taxon>
    </lineage>
</organism>
<comment type="similarity">
    <text evidence="2">Belongs to the bacterial solute-binding protein 8 family.</text>
</comment>
<dbReference type="SUPFAM" id="SSF53807">
    <property type="entry name" value="Helical backbone' metal receptor"/>
    <property type="match status" value="1"/>
</dbReference>
<evidence type="ECO:0000313" key="8">
    <source>
        <dbReference type="Proteomes" id="UP001147653"/>
    </source>
</evidence>
<evidence type="ECO:0000256" key="5">
    <source>
        <dbReference type="SAM" id="SignalP"/>
    </source>
</evidence>
<proteinExistence type="inferred from homology"/>
<dbReference type="RefSeq" id="WP_270024089.1">
    <property type="nucleotide sequence ID" value="NZ_JAPDDP010000007.1"/>
</dbReference>
<dbReference type="Pfam" id="PF01497">
    <property type="entry name" value="Peripla_BP_2"/>
    <property type="match status" value="1"/>
</dbReference>
<dbReference type="EMBL" id="JAPDDP010000007">
    <property type="protein sequence ID" value="MDA0179782.1"/>
    <property type="molecule type" value="Genomic_DNA"/>
</dbReference>
<gene>
    <name evidence="7" type="ORF">OJ997_05715</name>
</gene>
<dbReference type="PROSITE" id="PS51257">
    <property type="entry name" value="PROKAR_LIPOPROTEIN"/>
    <property type="match status" value="1"/>
</dbReference>
<keyword evidence="3" id="KW-0813">Transport</keyword>
<feature type="signal peptide" evidence="5">
    <location>
        <begin position="1"/>
        <end position="25"/>
    </location>
</feature>
<keyword evidence="8" id="KW-1185">Reference proteome</keyword>
<accession>A0A9X3N7N8</accession>
<dbReference type="GO" id="GO:1901678">
    <property type="term" value="P:iron coordination entity transport"/>
    <property type="evidence" value="ECO:0007669"/>
    <property type="project" value="UniProtKB-ARBA"/>
</dbReference>
<dbReference type="InterPro" id="IPR002491">
    <property type="entry name" value="ABC_transptr_periplasmic_BD"/>
</dbReference>
<dbReference type="AlphaFoldDB" id="A0A9X3N7N8"/>
<evidence type="ECO:0000256" key="2">
    <source>
        <dbReference type="ARBA" id="ARBA00008814"/>
    </source>
</evidence>
<evidence type="ECO:0000259" key="6">
    <source>
        <dbReference type="PROSITE" id="PS50983"/>
    </source>
</evidence>
<reference evidence="7" key="1">
    <citation type="submission" date="2022-10" db="EMBL/GenBank/DDBJ databases">
        <title>The WGS of Solirubrobacter phytolaccae KCTC 29190.</title>
        <authorList>
            <person name="Jiang Z."/>
        </authorList>
    </citation>
    <scope>NUCLEOTIDE SEQUENCE</scope>
    <source>
        <strain evidence="7">KCTC 29190</strain>
    </source>
</reference>
<dbReference type="PROSITE" id="PS50983">
    <property type="entry name" value="FE_B12_PBP"/>
    <property type="match status" value="1"/>
</dbReference>
<protein>
    <submittedName>
        <fullName evidence="7">ABC transporter substrate-binding protein</fullName>
    </submittedName>
</protein>
<dbReference type="PANTHER" id="PTHR30532">
    <property type="entry name" value="IRON III DICITRATE-BINDING PERIPLASMIC PROTEIN"/>
    <property type="match status" value="1"/>
</dbReference>
<dbReference type="Proteomes" id="UP001147653">
    <property type="component" value="Unassembled WGS sequence"/>
</dbReference>
<keyword evidence="4 5" id="KW-0732">Signal</keyword>
<dbReference type="Gene3D" id="3.40.50.1980">
    <property type="entry name" value="Nitrogenase molybdenum iron protein domain"/>
    <property type="match status" value="2"/>
</dbReference>
<sequence length="345" mass="36326">MPSSVARLAVAALSLAALITFSACGSDAERPTASAATATPSGTFPATVEHKYGTTTVKQAPQRVVVVGIREQDALLALGTAPVATTEWYGEDPGALESWAKAKLGSAPLPTVLPSSDGIEIERVAAQRPDLIVGIDTAMTDKEYAQLSRLAPTIAPPAGTVDYGASWQQDLQLVGDALGKRAEADKLQAQVEDQIEQTAAEHPQWKGKTAINATLSDGSFYVYGPKTANTQLFAQLGFAFPPALRDVGGGDDFGGTVSNERADLLDVDLILWDHHDAKDRAAIGKTPVYADLAVHEQGREVFEQESSPLYDALSKTSVLSVPVALKLLTPRFDAALDGDPSTSSD</sequence>
<comment type="caution">
    <text evidence="7">The sequence shown here is derived from an EMBL/GenBank/DDBJ whole genome shotgun (WGS) entry which is preliminary data.</text>
</comment>
<comment type="subcellular location">
    <subcellularLocation>
        <location evidence="1">Cell envelope</location>
    </subcellularLocation>
</comment>
<name>A0A9X3N7N8_9ACTN</name>
<evidence type="ECO:0000313" key="7">
    <source>
        <dbReference type="EMBL" id="MDA0179782.1"/>
    </source>
</evidence>
<dbReference type="GO" id="GO:0030288">
    <property type="term" value="C:outer membrane-bounded periplasmic space"/>
    <property type="evidence" value="ECO:0007669"/>
    <property type="project" value="TreeGrafter"/>
</dbReference>
<feature type="domain" description="Fe/B12 periplasmic-binding" evidence="6">
    <location>
        <begin position="63"/>
        <end position="336"/>
    </location>
</feature>
<feature type="chain" id="PRO_5040934106" evidence="5">
    <location>
        <begin position="26"/>
        <end position="345"/>
    </location>
</feature>
<dbReference type="PANTHER" id="PTHR30532:SF24">
    <property type="entry name" value="FERRIC ENTEROBACTIN-BINDING PERIPLASMIC PROTEIN FEPB"/>
    <property type="match status" value="1"/>
</dbReference>
<evidence type="ECO:0000256" key="1">
    <source>
        <dbReference type="ARBA" id="ARBA00004196"/>
    </source>
</evidence>
<evidence type="ECO:0000256" key="3">
    <source>
        <dbReference type="ARBA" id="ARBA00022448"/>
    </source>
</evidence>
<evidence type="ECO:0000256" key="4">
    <source>
        <dbReference type="ARBA" id="ARBA00022729"/>
    </source>
</evidence>
<dbReference type="InterPro" id="IPR051313">
    <property type="entry name" value="Bact_iron-sidero_bind"/>
</dbReference>